<sequence>MKNIINENIDLTKITNLKSSSWESLSGKDEAFLLSSNLKLDWEEYEFEIIRDENNVIEALISYYLEREKQLIEIDHFEVIYKKNMNGTRIMNKCISEMKKIGVKIIRVNALNSIGFWKSLNFQLTSNSDNTEMIHYL</sequence>
<dbReference type="AlphaFoldDB" id="A0A7L6N0Q5"/>
<dbReference type="Gene3D" id="3.40.630.30">
    <property type="match status" value="1"/>
</dbReference>
<name>A0A7L6N0Q5_9MOLU</name>
<keyword evidence="2" id="KW-1185">Reference proteome</keyword>
<dbReference type="SUPFAM" id="SSF55729">
    <property type="entry name" value="Acyl-CoA N-acyltransferases (Nat)"/>
    <property type="match status" value="1"/>
</dbReference>
<dbReference type="InterPro" id="IPR016181">
    <property type="entry name" value="Acyl_CoA_acyltransferase"/>
</dbReference>
<protein>
    <submittedName>
        <fullName evidence="1">Uncharacterized protein</fullName>
    </submittedName>
</protein>
<reference evidence="1 2" key="1">
    <citation type="submission" date="2020-04" db="EMBL/GenBank/DDBJ databases">
        <authorList>
            <person name="Zheng R.K."/>
            <person name="Sun C.M."/>
        </authorList>
    </citation>
    <scope>NUCLEOTIDE SEQUENCE [LARGE SCALE GENOMIC DNA]</scope>
    <source>
        <strain evidence="2">zrk29</strain>
    </source>
</reference>
<dbReference type="EMBL" id="CP051151">
    <property type="protein sequence ID" value="QLY39813.1"/>
    <property type="molecule type" value="Genomic_DNA"/>
</dbReference>
<organism evidence="1 2">
    <name type="scientific">Hujiaoplasma nucleasis</name>
    <dbReference type="NCBI Taxonomy" id="2725268"/>
    <lineage>
        <taxon>Bacteria</taxon>
        <taxon>Bacillati</taxon>
        <taxon>Mycoplasmatota</taxon>
        <taxon>Mollicutes</taxon>
        <taxon>Candidatus Izemoplasmatales</taxon>
        <taxon>Hujiaoplasmataceae</taxon>
        <taxon>Hujiaoplasma</taxon>
    </lineage>
</organism>
<proteinExistence type="predicted"/>
<gene>
    <name evidence="1" type="ORF">HF295_02630</name>
</gene>
<evidence type="ECO:0000313" key="2">
    <source>
        <dbReference type="Proteomes" id="UP000512167"/>
    </source>
</evidence>
<dbReference type="RefSeq" id="WP_312032297.1">
    <property type="nucleotide sequence ID" value="NZ_CP051151.1"/>
</dbReference>
<accession>A0A7L6N0Q5</accession>
<dbReference type="Proteomes" id="UP000512167">
    <property type="component" value="Chromosome"/>
</dbReference>
<dbReference type="KEGG" id="tbk:HF295_02630"/>
<evidence type="ECO:0000313" key="1">
    <source>
        <dbReference type="EMBL" id="QLY39813.1"/>
    </source>
</evidence>